<keyword evidence="2 3" id="KW-0418">Kinase</keyword>
<accession>A0ABU5DBT4</accession>
<keyword evidence="3" id="KW-0963">Cytoplasm</keyword>
<dbReference type="EMBL" id="JAXCLA010000001">
    <property type="protein sequence ID" value="MDY0743178.1"/>
    <property type="molecule type" value="Genomic_DNA"/>
</dbReference>
<comment type="similarity">
    <text evidence="3 4">Belongs to the bacterial glucokinase family.</text>
</comment>
<comment type="subcellular location">
    <subcellularLocation>
        <location evidence="3">Cytoplasm</location>
    </subcellularLocation>
</comment>
<evidence type="ECO:0000313" key="5">
    <source>
        <dbReference type="EMBL" id="MDY0743178.1"/>
    </source>
</evidence>
<dbReference type="InterPro" id="IPR003836">
    <property type="entry name" value="Glucokinase"/>
</dbReference>
<dbReference type="RefSeq" id="WP_320421028.1">
    <property type="nucleotide sequence ID" value="NZ_JAXCLA010000001.1"/>
</dbReference>
<dbReference type="CDD" id="cd24008">
    <property type="entry name" value="ASKHA_NBD_GLK"/>
    <property type="match status" value="1"/>
</dbReference>
<dbReference type="Gene3D" id="3.30.420.40">
    <property type="match status" value="1"/>
</dbReference>
<dbReference type="Proteomes" id="UP001285263">
    <property type="component" value="Unassembled WGS sequence"/>
</dbReference>
<gene>
    <name evidence="3" type="primary">glk</name>
    <name evidence="5" type="ORF">SNE35_01605</name>
</gene>
<dbReference type="InterPro" id="IPR050201">
    <property type="entry name" value="Bacterial_glucokinase"/>
</dbReference>
<dbReference type="Pfam" id="PF02685">
    <property type="entry name" value="Glucokinase"/>
    <property type="match status" value="1"/>
</dbReference>
<dbReference type="PANTHER" id="PTHR47690:SF1">
    <property type="entry name" value="GLUCOKINASE"/>
    <property type="match status" value="1"/>
</dbReference>
<dbReference type="GO" id="GO:0004340">
    <property type="term" value="F:glucokinase activity"/>
    <property type="evidence" value="ECO:0007669"/>
    <property type="project" value="UniProtKB-EC"/>
</dbReference>
<dbReference type="PANTHER" id="PTHR47690">
    <property type="entry name" value="GLUCOKINASE"/>
    <property type="match status" value="1"/>
</dbReference>
<dbReference type="NCBIfam" id="TIGR00749">
    <property type="entry name" value="glk"/>
    <property type="match status" value="1"/>
</dbReference>
<dbReference type="InterPro" id="IPR043129">
    <property type="entry name" value="ATPase_NBD"/>
</dbReference>
<keyword evidence="3" id="KW-0067">ATP-binding</keyword>
<comment type="caution">
    <text evidence="5">The sequence shown here is derived from an EMBL/GenBank/DDBJ whole genome shotgun (WGS) entry which is preliminary data.</text>
</comment>
<evidence type="ECO:0000313" key="6">
    <source>
        <dbReference type="Proteomes" id="UP001285263"/>
    </source>
</evidence>
<evidence type="ECO:0000256" key="1">
    <source>
        <dbReference type="ARBA" id="ARBA00022679"/>
    </source>
</evidence>
<evidence type="ECO:0000256" key="2">
    <source>
        <dbReference type="ARBA" id="ARBA00022777"/>
    </source>
</evidence>
<evidence type="ECO:0000256" key="4">
    <source>
        <dbReference type="RuleBase" id="RU004046"/>
    </source>
</evidence>
<proteinExistence type="inferred from homology"/>
<protein>
    <recommendedName>
        <fullName evidence="3">Glucokinase</fullName>
        <ecNumber evidence="3">2.7.1.2</ecNumber>
    </recommendedName>
    <alternativeName>
        <fullName evidence="3">Glucose kinase</fullName>
    </alternativeName>
</protein>
<evidence type="ECO:0000256" key="3">
    <source>
        <dbReference type="HAMAP-Rule" id="MF_00524"/>
    </source>
</evidence>
<dbReference type="NCBIfam" id="NF001416">
    <property type="entry name" value="PRK00292.1-3"/>
    <property type="match status" value="1"/>
</dbReference>
<organism evidence="5 6">
    <name type="scientific">Roseateles agri</name>
    <dbReference type="NCBI Taxonomy" id="3098619"/>
    <lineage>
        <taxon>Bacteria</taxon>
        <taxon>Pseudomonadati</taxon>
        <taxon>Pseudomonadota</taxon>
        <taxon>Betaproteobacteria</taxon>
        <taxon>Burkholderiales</taxon>
        <taxon>Sphaerotilaceae</taxon>
        <taxon>Roseateles</taxon>
    </lineage>
</organism>
<dbReference type="HAMAP" id="MF_00524">
    <property type="entry name" value="Glucokinase"/>
    <property type="match status" value="1"/>
</dbReference>
<sequence>MSTNSSSNSGAARLLADVGGTNARFAWQASRGAAITDVQILPCADYASIADAIAAYLQRIGRSAPPACAIAIANPIVGDQVKMTNHHWSFSISALKANFGFELLRMLNDFTALALALPDLKAEELRQVGGGAARPHAPIALIGAGTGLGVSGLLPNGHGGWVPLEGEGGHITLAGCTPREQAVLDIIGARYGHMSAERACCGQGLVDIHLALQQLDGVATPTPLEAAAITAGALERDEPRCSETIDLFCAFLGTAAGNLALTLGAHGGVYIGGGIVPRLGARFDASPFRERMENKGRFKDYLAAMPALVILAKQSPALFGAARAIEHF</sequence>
<keyword evidence="3" id="KW-0324">Glycolysis</keyword>
<keyword evidence="6" id="KW-1185">Reference proteome</keyword>
<dbReference type="Gene3D" id="3.40.367.20">
    <property type="match status" value="1"/>
</dbReference>
<keyword evidence="1 3" id="KW-0808">Transferase</keyword>
<reference evidence="5 6" key="1">
    <citation type="submission" date="2023-11" db="EMBL/GenBank/DDBJ databases">
        <title>Paucibacter sp. nov., isolated from fresh soil in Korea.</title>
        <authorList>
            <person name="Le N.T.T."/>
        </authorList>
    </citation>
    <scope>NUCLEOTIDE SEQUENCE [LARGE SCALE GENOMIC DNA]</scope>
    <source>
        <strain evidence="5 6">R3-3</strain>
    </source>
</reference>
<comment type="catalytic activity">
    <reaction evidence="3">
        <text>D-glucose + ATP = D-glucose 6-phosphate + ADP + H(+)</text>
        <dbReference type="Rhea" id="RHEA:17825"/>
        <dbReference type="ChEBI" id="CHEBI:4167"/>
        <dbReference type="ChEBI" id="CHEBI:15378"/>
        <dbReference type="ChEBI" id="CHEBI:30616"/>
        <dbReference type="ChEBI" id="CHEBI:61548"/>
        <dbReference type="ChEBI" id="CHEBI:456216"/>
        <dbReference type="EC" id="2.7.1.2"/>
    </reaction>
</comment>
<name>A0ABU5DBT4_9BURK</name>
<keyword evidence="3" id="KW-0547">Nucleotide-binding</keyword>
<dbReference type="SUPFAM" id="SSF53067">
    <property type="entry name" value="Actin-like ATPase domain"/>
    <property type="match status" value="1"/>
</dbReference>
<feature type="binding site" evidence="3">
    <location>
        <begin position="16"/>
        <end position="21"/>
    </location>
    <ligand>
        <name>ATP</name>
        <dbReference type="ChEBI" id="CHEBI:30616"/>
    </ligand>
</feature>
<dbReference type="EC" id="2.7.1.2" evidence="3"/>